<organism evidence="2 3">
    <name type="scientific">Thiocapsa imhoffii</name>
    <dbReference type="NCBI Taxonomy" id="382777"/>
    <lineage>
        <taxon>Bacteria</taxon>
        <taxon>Pseudomonadati</taxon>
        <taxon>Pseudomonadota</taxon>
        <taxon>Gammaproteobacteria</taxon>
        <taxon>Chromatiales</taxon>
        <taxon>Chromatiaceae</taxon>
        <taxon>Thiocapsa</taxon>
    </lineage>
</organism>
<sequence>MIWAAFLLATQSHAQGWTSPTPWTAPLEDADLVYANRTAVKTTDGRQVSLHLLLFHSRSYRLAVIDLGDGPQPRYATLPDAFRSAGLVAGVNGGFFHPNWRPAGLMIADGRRINRLETAKLLSGVLYSDAEGNHLVRRARFRDHPGITALLQTGPYLVEAGQAVRGLSTSNPARRTFVATDWRGHWALGVTVNPLTLADLAQLLASPEALVPWPIDRAINLDGGSSSGFYFDPGSGRSAINVQPWKRVRNLIGIKPR</sequence>
<evidence type="ECO:0000313" key="2">
    <source>
        <dbReference type="EMBL" id="MBK1645365.1"/>
    </source>
</evidence>
<dbReference type="Pfam" id="PF09992">
    <property type="entry name" value="NAGPA"/>
    <property type="match status" value="1"/>
</dbReference>
<gene>
    <name evidence="2" type="ORF">CKO25_12070</name>
</gene>
<dbReference type="RefSeq" id="WP_200388161.1">
    <property type="nucleotide sequence ID" value="NZ_NRSD01000011.1"/>
</dbReference>
<dbReference type="Proteomes" id="UP001138802">
    <property type="component" value="Unassembled WGS sequence"/>
</dbReference>
<evidence type="ECO:0000259" key="1">
    <source>
        <dbReference type="Pfam" id="PF09992"/>
    </source>
</evidence>
<name>A0A9X1B9R7_9GAMM</name>
<dbReference type="EMBL" id="NRSD01000011">
    <property type="protein sequence ID" value="MBK1645365.1"/>
    <property type="molecule type" value="Genomic_DNA"/>
</dbReference>
<feature type="domain" description="Phosphodiester glycosidase" evidence="1">
    <location>
        <begin position="86"/>
        <end position="254"/>
    </location>
</feature>
<dbReference type="InterPro" id="IPR018711">
    <property type="entry name" value="NAGPA"/>
</dbReference>
<reference evidence="2 3" key="1">
    <citation type="journal article" date="2020" name="Microorganisms">
        <title>Osmotic Adaptation and Compatible Solute Biosynthesis of Phototrophic Bacteria as Revealed from Genome Analyses.</title>
        <authorList>
            <person name="Imhoff J.F."/>
            <person name="Rahn T."/>
            <person name="Kunzel S."/>
            <person name="Keller A."/>
            <person name="Neulinger S.C."/>
        </authorList>
    </citation>
    <scope>NUCLEOTIDE SEQUENCE [LARGE SCALE GENOMIC DNA]</scope>
    <source>
        <strain evidence="2 3">DSM 21303</strain>
    </source>
</reference>
<protein>
    <recommendedName>
        <fullName evidence="1">Phosphodiester glycosidase domain-containing protein</fullName>
    </recommendedName>
</protein>
<accession>A0A9X1B9R7</accession>
<evidence type="ECO:0000313" key="3">
    <source>
        <dbReference type="Proteomes" id="UP001138802"/>
    </source>
</evidence>
<keyword evidence="3" id="KW-1185">Reference proteome</keyword>
<comment type="caution">
    <text evidence="2">The sequence shown here is derived from an EMBL/GenBank/DDBJ whole genome shotgun (WGS) entry which is preliminary data.</text>
</comment>
<dbReference type="AlphaFoldDB" id="A0A9X1B9R7"/>
<proteinExistence type="predicted"/>